<dbReference type="AlphaFoldDB" id="A0A918STJ7"/>
<sequence>MRCGAAAVMACVLLAACERGAPDANNTPRDGVAPRAGADAQPAAEAAAPAAPPAAALEDVVETAPTHVVGISYPKTISGEPGLAVELKRYADRQREELAKAVAGRGADAPPYDLTLSFSQVYESPQLIAVAADGSTYTGGDASRPLAARFVWLRDEDRLLTAADLVPDESNWTRIAEDVRSQLRTAYAQRIEADGMPAAERSAATREAAKRIERGTAAGATHFAMFEPVAGPGGRIGALRFVFPAAQLDTGLHGTHTVEVPADALRPLVAPQYRDLFAAPAG</sequence>
<dbReference type="PROSITE" id="PS51257">
    <property type="entry name" value="PROKAR_LIPOPROTEIN"/>
    <property type="match status" value="1"/>
</dbReference>
<feature type="chain" id="PRO_5036673340" description="DUF3298 domain-containing protein" evidence="2">
    <location>
        <begin position="22"/>
        <end position="282"/>
    </location>
</feature>
<feature type="signal peptide" evidence="2">
    <location>
        <begin position="1"/>
        <end position="21"/>
    </location>
</feature>
<name>A0A918STJ7_9GAMM</name>
<protein>
    <recommendedName>
        <fullName evidence="5">DUF3298 domain-containing protein</fullName>
    </recommendedName>
</protein>
<evidence type="ECO:0008006" key="5">
    <source>
        <dbReference type="Google" id="ProtNLM"/>
    </source>
</evidence>
<evidence type="ECO:0000256" key="2">
    <source>
        <dbReference type="SAM" id="SignalP"/>
    </source>
</evidence>
<evidence type="ECO:0000256" key="1">
    <source>
        <dbReference type="SAM" id="MobiDB-lite"/>
    </source>
</evidence>
<feature type="compositionally biased region" description="Low complexity" evidence="1">
    <location>
        <begin position="33"/>
        <end position="51"/>
    </location>
</feature>
<comment type="caution">
    <text evidence="3">The sequence shown here is derived from an EMBL/GenBank/DDBJ whole genome shotgun (WGS) entry which is preliminary data.</text>
</comment>
<dbReference type="Proteomes" id="UP000646426">
    <property type="component" value="Unassembled WGS sequence"/>
</dbReference>
<dbReference type="EMBL" id="BMYD01000001">
    <property type="protein sequence ID" value="GHA70513.1"/>
    <property type="molecule type" value="Genomic_DNA"/>
</dbReference>
<accession>A0A918STJ7</accession>
<organism evidence="3 4">
    <name type="scientific">Cognatilysobacter bugurensis</name>
    <dbReference type="NCBI Taxonomy" id="543356"/>
    <lineage>
        <taxon>Bacteria</taxon>
        <taxon>Pseudomonadati</taxon>
        <taxon>Pseudomonadota</taxon>
        <taxon>Gammaproteobacteria</taxon>
        <taxon>Lysobacterales</taxon>
        <taxon>Lysobacteraceae</taxon>
        <taxon>Cognatilysobacter</taxon>
    </lineage>
</organism>
<keyword evidence="4" id="KW-1185">Reference proteome</keyword>
<gene>
    <name evidence="3" type="ORF">GCM10007067_03350</name>
</gene>
<feature type="region of interest" description="Disordered" evidence="1">
    <location>
        <begin position="23"/>
        <end position="51"/>
    </location>
</feature>
<evidence type="ECO:0000313" key="4">
    <source>
        <dbReference type="Proteomes" id="UP000646426"/>
    </source>
</evidence>
<evidence type="ECO:0000313" key="3">
    <source>
        <dbReference type="EMBL" id="GHA70513.1"/>
    </source>
</evidence>
<proteinExistence type="predicted"/>
<reference evidence="3" key="2">
    <citation type="submission" date="2020-09" db="EMBL/GenBank/DDBJ databases">
        <authorList>
            <person name="Sun Q."/>
            <person name="Kim S."/>
        </authorList>
    </citation>
    <scope>NUCLEOTIDE SEQUENCE</scope>
    <source>
        <strain evidence="3">KCTC 23077</strain>
    </source>
</reference>
<keyword evidence="2" id="KW-0732">Signal</keyword>
<reference evidence="3" key="1">
    <citation type="journal article" date="2014" name="Int. J. Syst. Evol. Microbiol.">
        <title>Complete genome sequence of Corynebacterium casei LMG S-19264T (=DSM 44701T), isolated from a smear-ripened cheese.</title>
        <authorList>
            <consortium name="US DOE Joint Genome Institute (JGI-PGF)"/>
            <person name="Walter F."/>
            <person name="Albersmeier A."/>
            <person name="Kalinowski J."/>
            <person name="Ruckert C."/>
        </authorList>
    </citation>
    <scope>NUCLEOTIDE SEQUENCE</scope>
    <source>
        <strain evidence="3">KCTC 23077</strain>
    </source>
</reference>